<dbReference type="GeneID" id="28732762"/>
<dbReference type="VEuPathDB" id="FungiDB:AB675_11988"/>
<keyword evidence="2" id="KW-1185">Reference proteome</keyword>
<protein>
    <submittedName>
        <fullName evidence="1">Uncharacterized protein</fullName>
    </submittedName>
</protein>
<evidence type="ECO:0000313" key="2">
    <source>
        <dbReference type="Proteomes" id="UP000038010"/>
    </source>
</evidence>
<gene>
    <name evidence="1" type="ORF">AB675_11988</name>
</gene>
<dbReference type="AlphaFoldDB" id="A0A0N1NZG6"/>
<accession>A0A0N1NZG6</accession>
<sequence length="120" mass="13846">MTRSRSGNILDSSHLKYPISSTVTRSRRHQSSLRDEVLEYRNASRTHHVLLARPIYGLGSSLPGAVLNNSTLGIDSISSLEGRRLVKRRTWVYMCYNNEKHELEDVKLARRSKSPFNYVW</sequence>
<comment type="caution">
    <text evidence="1">The sequence shown here is derived from an EMBL/GenBank/DDBJ whole genome shotgun (WGS) entry which is preliminary data.</text>
</comment>
<organism evidence="1 2">
    <name type="scientific">Cyphellophora attinorum</name>
    <dbReference type="NCBI Taxonomy" id="1664694"/>
    <lineage>
        <taxon>Eukaryota</taxon>
        <taxon>Fungi</taxon>
        <taxon>Dikarya</taxon>
        <taxon>Ascomycota</taxon>
        <taxon>Pezizomycotina</taxon>
        <taxon>Eurotiomycetes</taxon>
        <taxon>Chaetothyriomycetidae</taxon>
        <taxon>Chaetothyriales</taxon>
        <taxon>Cyphellophoraceae</taxon>
        <taxon>Cyphellophora</taxon>
    </lineage>
</organism>
<name>A0A0N1NZG6_9EURO</name>
<dbReference type="EMBL" id="LFJN01000019">
    <property type="protein sequence ID" value="KPI38352.1"/>
    <property type="molecule type" value="Genomic_DNA"/>
</dbReference>
<reference evidence="1 2" key="1">
    <citation type="submission" date="2015-06" db="EMBL/GenBank/DDBJ databases">
        <title>Draft genome of the ant-associated black yeast Phialophora attae CBS 131958.</title>
        <authorList>
            <person name="Moreno L.F."/>
            <person name="Stielow B.J."/>
            <person name="de Hoog S."/>
            <person name="Vicente V.A."/>
            <person name="Weiss V.A."/>
            <person name="de Vries M."/>
            <person name="Cruz L.M."/>
            <person name="Souza E.M."/>
        </authorList>
    </citation>
    <scope>NUCLEOTIDE SEQUENCE [LARGE SCALE GENOMIC DNA]</scope>
    <source>
        <strain evidence="1 2">CBS 131958</strain>
    </source>
</reference>
<evidence type="ECO:0000313" key="1">
    <source>
        <dbReference type="EMBL" id="KPI38352.1"/>
    </source>
</evidence>
<dbReference type="Proteomes" id="UP000038010">
    <property type="component" value="Unassembled WGS sequence"/>
</dbReference>
<proteinExistence type="predicted"/>
<dbReference type="RefSeq" id="XP_017998315.1">
    <property type="nucleotide sequence ID" value="XM_018140881.1"/>
</dbReference>